<evidence type="ECO:0000313" key="1">
    <source>
        <dbReference type="EMBL" id="KAA0188448.1"/>
    </source>
</evidence>
<organism evidence="1 2">
    <name type="scientific">Fasciolopsis buskii</name>
    <dbReference type="NCBI Taxonomy" id="27845"/>
    <lineage>
        <taxon>Eukaryota</taxon>
        <taxon>Metazoa</taxon>
        <taxon>Spiralia</taxon>
        <taxon>Lophotrochozoa</taxon>
        <taxon>Platyhelminthes</taxon>
        <taxon>Trematoda</taxon>
        <taxon>Digenea</taxon>
        <taxon>Plagiorchiida</taxon>
        <taxon>Echinostomata</taxon>
        <taxon>Echinostomatoidea</taxon>
        <taxon>Fasciolidae</taxon>
        <taxon>Fasciolopsis</taxon>
    </lineage>
</organism>
<dbReference type="OrthoDB" id="6262731at2759"/>
<protein>
    <submittedName>
        <fullName evidence="1">Uncharacterized protein</fullName>
    </submittedName>
</protein>
<dbReference type="Pfam" id="PF06905">
    <property type="entry name" value="FAIM1"/>
    <property type="match status" value="1"/>
</dbReference>
<dbReference type="AlphaFoldDB" id="A0A8E0RNL7"/>
<dbReference type="Proteomes" id="UP000728185">
    <property type="component" value="Unassembled WGS sequence"/>
</dbReference>
<accession>A0A8E0RNL7</accession>
<keyword evidence="2" id="KW-1185">Reference proteome</keyword>
<dbReference type="GO" id="GO:0043066">
    <property type="term" value="P:negative regulation of apoptotic process"/>
    <property type="evidence" value="ECO:0007669"/>
    <property type="project" value="InterPro"/>
</dbReference>
<dbReference type="InterPro" id="IPR010695">
    <property type="entry name" value="FAIM1"/>
</dbReference>
<dbReference type="EMBL" id="LUCM01008411">
    <property type="protein sequence ID" value="KAA0188448.1"/>
    <property type="molecule type" value="Genomic_DNA"/>
</dbReference>
<comment type="caution">
    <text evidence="1">The sequence shown here is derived from an EMBL/GenBank/DDBJ whole genome shotgun (WGS) entry which is preliminary data.</text>
</comment>
<proteinExistence type="predicted"/>
<dbReference type="InterPro" id="IPR038513">
    <property type="entry name" value="FAIM1_dom_sf"/>
</dbReference>
<sequence>MNELVSQWTSVVNGRTRKIKFVHYLISGQRLLYIDEQLIHKTGYKLDLCGTEHVFHDGHKFEVHIGAKNFFEFDYTLLIDGQTPESYSRSERRKHVYWKVKVHQNDYLIGFGKRLEI</sequence>
<dbReference type="Gene3D" id="2.40.128.180">
    <property type="match status" value="1"/>
</dbReference>
<reference evidence="1" key="1">
    <citation type="submission" date="2019-05" db="EMBL/GenBank/DDBJ databases">
        <title>Annotation for the trematode Fasciolopsis buski.</title>
        <authorList>
            <person name="Choi Y.-J."/>
        </authorList>
    </citation>
    <scope>NUCLEOTIDE SEQUENCE</scope>
    <source>
        <strain evidence="1">HT</strain>
        <tissue evidence="1">Whole worm</tissue>
    </source>
</reference>
<gene>
    <name evidence="1" type="ORF">FBUS_01822</name>
</gene>
<evidence type="ECO:0000313" key="2">
    <source>
        <dbReference type="Proteomes" id="UP000728185"/>
    </source>
</evidence>
<name>A0A8E0RNL7_9TREM</name>